<comment type="caution">
    <text evidence="1">The sequence shown here is derived from an EMBL/GenBank/DDBJ whole genome shotgun (WGS) entry which is preliminary data.</text>
</comment>
<dbReference type="EMBL" id="JANRMS010002470">
    <property type="protein sequence ID" value="KAJ3522333.1"/>
    <property type="molecule type" value="Genomic_DNA"/>
</dbReference>
<keyword evidence="2" id="KW-1185">Reference proteome</keyword>
<gene>
    <name evidence="1" type="ORF">NM208_g12904</name>
</gene>
<protein>
    <submittedName>
        <fullName evidence="1">Uncharacterized protein</fullName>
    </submittedName>
</protein>
<name>A0ACC1RQD9_9HYPO</name>
<accession>A0ACC1RQD9</accession>
<evidence type="ECO:0000313" key="1">
    <source>
        <dbReference type="EMBL" id="KAJ3522333.1"/>
    </source>
</evidence>
<evidence type="ECO:0000313" key="2">
    <source>
        <dbReference type="Proteomes" id="UP001148629"/>
    </source>
</evidence>
<sequence>MHLGLIILSTLPTTLAAHAYAVPQALALQEADATDSGCTLPDAYHVRNFKAESKDSGKTLSSFDFNFEDEDTKVTTPCHKNSSSKAVESPGSPRYACDNSLIEFLWNDHDQKLWVMEKVCTGTDGTAQWEASGSAQIVLKCARTGSCTSNSTDHRALFTSLNPIPRGLVIVQDEE</sequence>
<reference evidence="1" key="1">
    <citation type="submission" date="2022-08" db="EMBL/GenBank/DDBJ databases">
        <title>Genome Sequence of Fusarium decemcellulare.</title>
        <authorList>
            <person name="Buettner E."/>
        </authorList>
    </citation>
    <scope>NUCLEOTIDE SEQUENCE</scope>
    <source>
        <strain evidence="1">Babe19</strain>
    </source>
</reference>
<dbReference type="Proteomes" id="UP001148629">
    <property type="component" value="Unassembled WGS sequence"/>
</dbReference>
<organism evidence="1 2">
    <name type="scientific">Fusarium decemcellulare</name>
    <dbReference type="NCBI Taxonomy" id="57161"/>
    <lineage>
        <taxon>Eukaryota</taxon>
        <taxon>Fungi</taxon>
        <taxon>Dikarya</taxon>
        <taxon>Ascomycota</taxon>
        <taxon>Pezizomycotina</taxon>
        <taxon>Sordariomycetes</taxon>
        <taxon>Hypocreomycetidae</taxon>
        <taxon>Hypocreales</taxon>
        <taxon>Nectriaceae</taxon>
        <taxon>Fusarium</taxon>
        <taxon>Fusarium decemcellulare species complex</taxon>
    </lineage>
</organism>
<proteinExistence type="predicted"/>